<dbReference type="Proteomes" id="UP000193920">
    <property type="component" value="Unassembled WGS sequence"/>
</dbReference>
<feature type="compositionally biased region" description="Basic and acidic residues" evidence="1">
    <location>
        <begin position="52"/>
        <end position="63"/>
    </location>
</feature>
<dbReference type="InterPro" id="IPR009959">
    <property type="entry name" value="Cyclase_SnoaL-like"/>
</dbReference>
<dbReference type="GO" id="GO:0030638">
    <property type="term" value="P:polyketide metabolic process"/>
    <property type="evidence" value="ECO:0007669"/>
    <property type="project" value="InterPro"/>
</dbReference>
<protein>
    <submittedName>
        <fullName evidence="2">Uncharacterized protein</fullName>
    </submittedName>
</protein>
<evidence type="ECO:0000256" key="1">
    <source>
        <dbReference type="SAM" id="MobiDB-lite"/>
    </source>
</evidence>
<dbReference type="AlphaFoldDB" id="A0A1Y2FMR6"/>
<feature type="region of interest" description="Disordered" evidence="1">
    <location>
        <begin position="43"/>
        <end position="75"/>
    </location>
</feature>
<name>A0A1Y2FMR6_9FUNG</name>
<dbReference type="STRING" id="1754190.A0A1Y2FMR6"/>
<dbReference type="OrthoDB" id="5440at2759"/>
<accession>A0A1Y2FMR6</accession>
<comment type="caution">
    <text evidence="2">The sequence shown here is derived from an EMBL/GenBank/DDBJ whole genome shotgun (WGS) entry which is preliminary data.</text>
</comment>
<sequence length="773" mass="90200">MEVSTEVIEIQTESPKVHSEIINDFENKDDLLSCEKYNEGQNQNVNEIYDEGSEKQSKNEKNNFESYTEYGSKDEKELTEKERAIKKRWEEIKNCSIENVEITEKFYKESSSILYVPTSVECHDLSDEVVVNTTICGNMIIEEKILTLLHNIPIKWILPGVKATGRRLVIPIVTIVTFDDDLYIKTKRVYWDQACVLKQVGLMPSISKCPYNGEDTDLPVKGVQQSNPLLSKKQLEDINTMDILNRTELNEKSIKRFKNLKSDYVNKNKNDNIKKLFEDDGLGVDERSLYDGRRRSYNTLDFKNKSDTLSGFISGDIKEEYSMNERVSNKSIIKNRNESKNIDGILYDNVLADDVSNQDSNRNSSISSMSSKTRKLFKEHLYQNDNIFSSSCKTTDDLAFSGKRIFANRNRDDVKISMDKSNSECEFIDSCSTIYDLDDCSIKKWDTNSLSRQTYSRDETLNESNYDNQEDLINEKMKNLCLHNNYMSEDSNVSYQDLNDNNSKEESNKRKHRIHPYINSSINFDYNGNTNVNCQKHRYGRKMVKPCYQSTFKIAYDKEELEQDYIRSRKHISPTYISHIFDKDNNDDTVKRKVRPIYKNSAFYESYKFDDAPEKKEIKPPIVIKDKYISNIFSDDVQEVHRHHIKFNPDIKNQITYSNIHFNGSDDEEEEEKKKSVSKRFSNNFSKKRYESNIFNWLNQTNSNDLANRPDVCGSINSSINQLSSKGKKTKYHKVDHVQEMFDTSSKGKINFRDIQIINSIHNSMHQRKAQRV</sequence>
<keyword evidence="3" id="KW-1185">Reference proteome</keyword>
<dbReference type="SUPFAM" id="SSF54427">
    <property type="entry name" value="NTF2-like"/>
    <property type="match status" value="1"/>
</dbReference>
<reference evidence="2 3" key="1">
    <citation type="submission" date="2016-08" db="EMBL/GenBank/DDBJ databases">
        <title>A Parts List for Fungal Cellulosomes Revealed by Comparative Genomics.</title>
        <authorList>
            <consortium name="DOE Joint Genome Institute"/>
            <person name="Haitjema C.H."/>
            <person name="Gilmore S.P."/>
            <person name="Henske J.K."/>
            <person name="Solomon K.V."/>
            <person name="De Groot R."/>
            <person name="Kuo A."/>
            <person name="Mondo S.J."/>
            <person name="Salamov A.A."/>
            <person name="Labutti K."/>
            <person name="Zhao Z."/>
            <person name="Chiniquy J."/>
            <person name="Barry K."/>
            <person name="Brewer H.M."/>
            <person name="Purvine S.O."/>
            <person name="Wright A.T."/>
            <person name="Boxma B."/>
            <person name="Van Alen T."/>
            <person name="Hackstein J.H."/>
            <person name="Baker S.E."/>
            <person name="Grigoriev I.V."/>
            <person name="O'Malley M.A."/>
        </authorList>
    </citation>
    <scope>NUCLEOTIDE SEQUENCE [LARGE SCALE GENOMIC DNA]</scope>
    <source>
        <strain evidence="2 3">G1</strain>
    </source>
</reference>
<dbReference type="PANTHER" id="PTHR38436">
    <property type="entry name" value="POLYKETIDE CYCLASE SNOAL-LIKE DOMAIN"/>
    <property type="match status" value="1"/>
</dbReference>
<dbReference type="Gene3D" id="3.10.450.50">
    <property type="match status" value="1"/>
</dbReference>
<evidence type="ECO:0000313" key="3">
    <source>
        <dbReference type="Proteomes" id="UP000193920"/>
    </source>
</evidence>
<dbReference type="PANTHER" id="PTHR38436:SF3">
    <property type="entry name" value="CARBOXYMETHYLENEBUTENOLIDASE-RELATED"/>
    <property type="match status" value="1"/>
</dbReference>
<feature type="compositionally biased region" description="Polar residues" evidence="1">
    <location>
        <begin position="492"/>
        <end position="501"/>
    </location>
</feature>
<organism evidence="2 3">
    <name type="scientific">Neocallimastix californiae</name>
    <dbReference type="NCBI Taxonomy" id="1754190"/>
    <lineage>
        <taxon>Eukaryota</taxon>
        <taxon>Fungi</taxon>
        <taxon>Fungi incertae sedis</taxon>
        <taxon>Chytridiomycota</taxon>
        <taxon>Chytridiomycota incertae sedis</taxon>
        <taxon>Neocallimastigomycetes</taxon>
        <taxon>Neocallimastigales</taxon>
        <taxon>Neocallimastigaceae</taxon>
        <taxon>Neocallimastix</taxon>
    </lineage>
</organism>
<evidence type="ECO:0000313" key="2">
    <source>
        <dbReference type="EMBL" id="ORY85238.1"/>
    </source>
</evidence>
<dbReference type="EMBL" id="MCOG01000004">
    <property type="protein sequence ID" value="ORY85238.1"/>
    <property type="molecule type" value="Genomic_DNA"/>
</dbReference>
<gene>
    <name evidence="2" type="ORF">LY90DRAFT_697082</name>
</gene>
<dbReference type="InterPro" id="IPR032710">
    <property type="entry name" value="NTF2-like_dom_sf"/>
</dbReference>
<feature type="region of interest" description="Disordered" evidence="1">
    <location>
        <begin position="492"/>
        <end position="511"/>
    </location>
</feature>
<proteinExistence type="predicted"/>